<dbReference type="InterPro" id="IPR001543">
    <property type="entry name" value="FliN-like_C"/>
</dbReference>
<dbReference type="InterPro" id="IPR051469">
    <property type="entry name" value="FliN/MopA/SpaO"/>
</dbReference>
<evidence type="ECO:0000313" key="10">
    <source>
        <dbReference type="Proteomes" id="UP001652503"/>
    </source>
</evidence>
<protein>
    <recommendedName>
        <fullName evidence="3">Flagellar motor switch protein FliN</fullName>
    </recommendedName>
</protein>
<organism evidence="9 10">
    <name type="scientific">Albidovulum sediminicola</name>
    <dbReference type="NCBI Taxonomy" id="2984331"/>
    <lineage>
        <taxon>Bacteria</taxon>
        <taxon>Pseudomonadati</taxon>
        <taxon>Pseudomonadota</taxon>
        <taxon>Alphaproteobacteria</taxon>
        <taxon>Rhodobacterales</taxon>
        <taxon>Paracoccaceae</taxon>
        <taxon>Albidovulum</taxon>
    </lineage>
</organism>
<evidence type="ECO:0000256" key="2">
    <source>
        <dbReference type="ARBA" id="ARBA00009226"/>
    </source>
</evidence>
<accession>A0ABT2YW96</accession>
<proteinExistence type="inferred from homology"/>
<dbReference type="RefSeq" id="WP_263719556.1">
    <property type="nucleotide sequence ID" value="NZ_JAOWLA010000001.1"/>
</dbReference>
<dbReference type="SUPFAM" id="SSF101801">
    <property type="entry name" value="Surface presentation of antigens (SPOA)"/>
    <property type="match status" value="1"/>
</dbReference>
<keyword evidence="9" id="KW-0282">Flagellum</keyword>
<evidence type="ECO:0000259" key="8">
    <source>
        <dbReference type="Pfam" id="PF01052"/>
    </source>
</evidence>
<comment type="caution">
    <text evidence="9">The sequence shown here is derived from an EMBL/GenBank/DDBJ whole genome shotgun (WGS) entry which is preliminary data.</text>
</comment>
<dbReference type="InterPro" id="IPR001172">
    <property type="entry name" value="FliN_T3SS_HrcQb"/>
</dbReference>
<dbReference type="PANTHER" id="PTHR43484:SF1">
    <property type="entry name" value="FLAGELLAR MOTOR SWITCH PROTEIN FLIN"/>
    <property type="match status" value="1"/>
</dbReference>
<gene>
    <name evidence="9" type="ORF">OE647_00135</name>
</gene>
<dbReference type="Pfam" id="PF01052">
    <property type="entry name" value="FliMN_C"/>
    <property type="match status" value="1"/>
</dbReference>
<dbReference type="Gene3D" id="2.30.330.10">
    <property type="entry name" value="SpoA-like"/>
    <property type="match status" value="1"/>
</dbReference>
<evidence type="ECO:0000256" key="4">
    <source>
        <dbReference type="ARBA" id="ARBA00022475"/>
    </source>
</evidence>
<feature type="domain" description="Flagellar motor switch protein FliN-like C-terminal" evidence="8">
    <location>
        <begin position="15"/>
        <end position="88"/>
    </location>
</feature>
<evidence type="ECO:0000256" key="7">
    <source>
        <dbReference type="ARBA" id="ARBA00023136"/>
    </source>
</evidence>
<evidence type="ECO:0000256" key="3">
    <source>
        <dbReference type="ARBA" id="ARBA00021897"/>
    </source>
</evidence>
<evidence type="ECO:0000256" key="5">
    <source>
        <dbReference type="ARBA" id="ARBA00022500"/>
    </source>
</evidence>
<comment type="subcellular location">
    <subcellularLocation>
        <location evidence="1">Cell membrane</location>
        <topology evidence="1">Peripheral membrane protein</topology>
        <orientation evidence="1">Cytoplasmic side</orientation>
    </subcellularLocation>
</comment>
<keyword evidence="7" id="KW-0472">Membrane</keyword>
<dbReference type="PANTHER" id="PTHR43484">
    <property type="match status" value="1"/>
</dbReference>
<keyword evidence="6" id="KW-0283">Flagellar rotation</keyword>
<evidence type="ECO:0000313" key="9">
    <source>
        <dbReference type="EMBL" id="MCV2863139.1"/>
    </source>
</evidence>
<comment type="similarity">
    <text evidence="2">Belongs to the FliN/MopA/SpaO family.</text>
</comment>
<name>A0ABT2YW96_9RHOB</name>
<keyword evidence="4" id="KW-1003">Cell membrane</keyword>
<dbReference type="EMBL" id="JAOWLA010000001">
    <property type="protein sequence ID" value="MCV2863139.1"/>
    <property type="molecule type" value="Genomic_DNA"/>
</dbReference>
<keyword evidence="10" id="KW-1185">Reference proteome</keyword>
<dbReference type="Proteomes" id="UP001652503">
    <property type="component" value="Unassembled WGS sequence"/>
</dbReference>
<keyword evidence="5" id="KW-0145">Chemotaxis</keyword>
<dbReference type="InterPro" id="IPR036429">
    <property type="entry name" value="SpoA-like_sf"/>
</dbReference>
<sequence>MTDSIPERDTAESPLTGIPIEVTISVGRSRIQLKDLLKLRRDAVLPLDRRIEDPVELHVGERLIARGELVELDGEGTGRLGVRLTEIAERPAEG</sequence>
<keyword evidence="9" id="KW-0969">Cilium</keyword>
<evidence type="ECO:0000256" key="1">
    <source>
        <dbReference type="ARBA" id="ARBA00004413"/>
    </source>
</evidence>
<evidence type="ECO:0000256" key="6">
    <source>
        <dbReference type="ARBA" id="ARBA00022779"/>
    </source>
</evidence>
<reference evidence="9 10" key="1">
    <citation type="submission" date="2022-10" db="EMBL/GenBank/DDBJ databases">
        <title>Defluviimonas sp. nov., isolated from ocean surface water.</title>
        <authorList>
            <person name="He W."/>
            <person name="Wang L."/>
            <person name="Zhang D.-F."/>
        </authorList>
    </citation>
    <scope>NUCLEOTIDE SEQUENCE [LARGE SCALE GENOMIC DNA]</scope>
    <source>
        <strain evidence="9 10">WL0075</strain>
    </source>
</reference>
<dbReference type="PRINTS" id="PR00956">
    <property type="entry name" value="FLGMOTORFLIN"/>
</dbReference>
<keyword evidence="9" id="KW-0966">Cell projection</keyword>